<evidence type="ECO:0000259" key="12">
    <source>
        <dbReference type="PROSITE" id="PS50262"/>
    </source>
</evidence>
<evidence type="ECO:0000256" key="11">
    <source>
        <dbReference type="SAM" id="Phobius"/>
    </source>
</evidence>
<dbReference type="OMA" id="TILCIWI"/>
<dbReference type="PANTHER" id="PTHR24243">
    <property type="entry name" value="G-PROTEIN COUPLED RECEPTOR"/>
    <property type="match status" value="1"/>
</dbReference>
<evidence type="ECO:0000256" key="4">
    <source>
        <dbReference type="ARBA" id="ARBA00022989"/>
    </source>
</evidence>
<keyword evidence="5" id="KW-0297">G-protein coupled receptor</keyword>
<evidence type="ECO:0000256" key="7">
    <source>
        <dbReference type="ARBA" id="ARBA00023157"/>
    </source>
</evidence>
<keyword evidence="9" id="KW-0325">Glycoprotein</keyword>
<name>V4APM5_LOTGI</name>
<evidence type="ECO:0000256" key="8">
    <source>
        <dbReference type="ARBA" id="ARBA00023170"/>
    </source>
</evidence>
<feature type="domain" description="G-protein coupled receptors family 1 profile" evidence="12">
    <location>
        <begin position="62"/>
        <end position="300"/>
    </location>
</feature>
<accession>V4APM5</accession>
<feature type="non-terminal residue" evidence="13">
    <location>
        <position position="300"/>
    </location>
</feature>
<dbReference type="Gene3D" id="1.20.1070.10">
    <property type="entry name" value="Rhodopsin 7-helix transmembrane proteins"/>
    <property type="match status" value="1"/>
</dbReference>
<evidence type="ECO:0000313" key="13">
    <source>
        <dbReference type="EMBL" id="ESO95586.1"/>
    </source>
</evidence>
<keyword evidence="8" id="KW-0675">Receptor</keyword>
<sequence length="300" mass="34038">MAVLNSNYTILTLTLESVKNGSDVFDKEEFLNEEMGERRQGTVSVATLTVVYCAIFVTGVIGNLSTCIVIGKNRYLHTATNYYLLSLAVSDIIFFVFSGLPPELYSIWEAYPWRFGEAFCIFKSFFSEMTSYASVLTITAFTGERYVAICYPIKSQTFSNLRRAVRIILVIWLVACVCALPFPVHTRLFYYLKYPNSTDPIYESLQCNIPFEWLESMTSMFQISTFVFFVLPMVVITVMYVLIGISLKKSHFHQPTTTSNGKLEAKTAAKTAVIKMLVAVVVGFFVCWAPFHAQRLMTVY</sequence>
<feature type="transmembrane region" description="Helical" evidence="11">
    <location>
        <begin position="164"/>
        <end position="184"/>
    </location>
</feature>
<dbReference type="InterPro" id="IPR000276">
    <property type="entry name" value="GPCR_Rhodpsn"/>
</dbReference>
<keyword evidence="14" id="KW-1185">Reference proteome</keyword>
<organism evidence="13 14">
    <name type="scientific">Lottia gigantea</name>
    <name type="common">Giant owl limpet</name>
    <dbReference type="NCBI Taxonomy" id="225164"/>
    <lineage>
        <taxon>Eukaryota</taxon>
        <taxon>Metazoa</taxon>
        <taxon>Spiralia</taxon>
        <taxon>Lophotrochozoa</taxon>
        <taxon>Mollusca</taxon>
        <taxon>Gastropoda</taxon>
        <taxon>Patellogastropoda</taxon>
        <taxon>Lottioidea</taxon>
        <taxon>Lottiidae</taxon>
        <taxon>Lottia</taxon>
    </lineage>
</organism>
<gene>
    <name evidence="13" type="ORF">LOTGIDRAFT_144597</name>
</gene>
<keyword evidence="7" id="KW-1015">Disulfide bond</keyword>
<dbReference type="EMBL" id="KB201625">
    <property type="protein sequence ID" value="ESO95586.1"/>
    <property type="molecule type" value="Genomic_DNA"/>
</dbReference>
<protein>
    <recommendedName>
        <fullName evidence="12">G-protein coupled receptors family 1 profile domain-containing protein</fullName>
    </recommendedName>
</protein>
<evidence type="ECO:0000256" key="10">
    <source>
        <dbReference type="ARBA" id="ARBA00023224"/>
    </source>
</evidence>
<evidence type="ECO:0000256" key="3">
    <source>
        <dbReference type="ARBA" id="ARBA00022692"/>
    </source>
</evidence>
<dbReference type="SUPFAM" id="SSF81321">
    <property type="entry name" value="Family A G protein-coupled receptor-like"/>
    <property type="match status" value="1"/>
</dbReference>
<keyword evidence="10" id="KW-0807">Transducer</keyword>
<keyword evidence="4 11" id="KW-1133">Transmembrane helix</keyword>
<reference evidence="13 14" key="1">
    <citation type="journal article" date="2013" name="Nature">
        <title>Insights into bilaterian evolution from three spiralian genomes.</title>
        <authorList>
            <person name="Simakov O."/>
            <person name="Marletaz F."/>
            <person name="Cho S.J."/>
            <person name="Edsinger-Gonzales E."/>
            <person name="Havlak P."/>
            <person name="Hellsten U."/>
            <person name="Kuo D.H."/>
            <person name="Larsson T."/>
            <person name="Lv J."/>
            <person name="Arendt D."/>
            <person name="Savage R."/>
            <person name="Osoegawa K."/>
            <person name="de Jong P."/>
            <person name="Grimwood J."/>
            <person name="Chapman J.A."/>
            <person name="Shapiro H."/>
            <person name="Aerts A."/>
            <person name="Otillar R.P."/>
            <person name="Terry A.Y."/>
            <person name="Boore J.L."/>
            <person name="Grigoriev I.V."/>
            <person name="Lindberg D.R."/>
            <person name="Seaver E.C."/>
            <person name="Weisblat D.A."/>
            <person name="Putnam N.H."/>
            <person name="Rokhsar D.S."/>
        </authorList>
    </citation>
    <scope>NUCLEOTIDE SEQUENCE [LARGE SCALE GENOMIC DNA]</scope>
</reference>
<dbReference type="STRING" id="225164.V4APM5"/>
<evidence type="ECO:0000256" key="1">
    <source>
        <dbReference type="ARBA" id="ARBA00004651"/>
    </source>
</evidence>
<dbReference type="InterPro" id="IPR005390">
    <property type="entry name" value="NeuromedU_rcpt"/>
</dbReference>
<dbReference type="GO" id="GO:0001607">
    <property type="term" value="F:neuromedin U receptor activity"/>
    <property type="evidence" value="ECO:0007669"/>
    <property type="project" value="InterPro"/>
</dbReference>
<dbReference type="PANTHER" id="PTHR24243:SF208">
    <property type="entry name" value="PYROKININ-1 RECEPTOR"/>
    <property type="match status" value="1"/>
</dbReference>
<proteinExistence type="predicted"/>
<dbReference type="OrthoDB" id="5962705at2759"/>
<feature type="transmembrane region" description="Helical" evidence="11">
    <location>
        <begin position="45"/>
        <end position="70"/>
    </location>
</feature>
<evidence type="ECO:0000256" key="9">
    <source>
        <dbReference type="ARBA" id="ARBA00023180"/>
    </source>
</evidence>
<dbReference type="GeneID" id="20234854"/>
<feature type="transmembrane region" description="Helical" evidence="11">
    <location>
        <begin position="82"/>
        <end position="101"/>
    </location>
</feature>
<keyword evidence="6 11" id="KW-0472">Membrane</keyword>
<evidence type="ECO:0000256" key="5">
    <source>
        <dbReference type="ARBA" id="ARBA00023040"/>
    </source>
</evidence>
<keyword evidence="3 11" id="KW-0812">Transmembrane</keyword>
<dbReference type="PRINTS" id="PR01565">
    <property type="entry name" value="NEUROMEDINUR"/>
</dbReference>
<feature type="transmembrane region" description="Helical" evidence="11">
    <location>
        <begin position="220"/>
        <end position="243"/>
    </location>
</feature>
<dbReference type="RefSeq" id="XP_009053722.1">
    <property type="nucleotide sequence ID" value="XM_009055474.1"/>
</dbReference>
<dbReference type="KEGG" id="lgi:LOTGIDRAFT_144597"/>
<keyword evidence="2" id="KW-1003">Cell membrane</keyword>
<dbReference type="PRINTS" id="PR00237">
    <property type="entry name" value="GPCRRHODOPSN"/>
</dbReference>
<dbReference type="CTD" id="20234854"/>
<feature type="transmembrane region" description="Helical" evidence="11">
    <location>
        <begin position="272"/>
        <end position="291"/>
    </location>
</feature>
<dbReference type="Pfam" id="PF00001">
    <property type="entry name" value="7tm_1"/>
    <property type="match status" value="1"/>
</dbReference>
<evidence type="ECO:0000256" key="2">
    <source>
        <dbReference type="ARBA" id="ARBA00022475"/>
    </source>
</evidence>
<dbReference type="GO" id="GO:0005886">
    <property type="term" value="C:plasma membrane"/>
    <property type="evidence" value="ECO:0007669"/>
    <property type="project" value="UniProtKB-SubCell"/>
</dbReference>
<feature type="transmembrane region" description="Helical" evidence="11">
    <location>
        <begin position="121"/>
        <end position="143"/>
    </location>
</feature>
<dbReference type="HOGENOM" id="CLU_009579_6_5_1"/>
<evidence type="ECO:0000256" key="6">
    <source>
        <dbReference type="ARBA" id="ARBA00023136"/>
    </source>
</evidence>
<dbReference type="InterPro" id="IPR017452">
    <property type="entry name" value="GPCR_Rhodpsn_7TM"/>
</dbReference>
<dbReference type="AlphaFoldDB" id="V4APM5"/>
<dbReference type="Proteomes" id="UP000030746">
    <property type="component" value="Unassembled WGS sequence"/>
</dbReference>
<evidence type="ECO:0000313" key="14">
    <source>
        <dbReference type="Proteomes" id="UP000030746"/>
    </source>
</evidence>
<comment type="subcellular location">
    <subcellularLocation>
        <location evidence="1">Cell membrane</location>
        <topology evidence="1">Multi-pass membrane protein</topology>
    </subcellularLocation>
</comment>
<dbReference type="PROSITE" id="PS50262">
    <property type="entry name" value="G_PROTEIN_RECEP_F1_2"/>
    <property type="match status" value="1"/>
</dbReference>